<gene>
    <name evidence="1" type="ORF">PsYK624_172290</name>
</gene>
<sequence>MFYLCTLWFQDLNKRQTSWSKFNDARHLLIQGHVLELDKDVRHDTACLLISDECDENIRKRTIQLHENWFRETDPTADGIKEVIDTGSSWGSAIWGGTDKAMARIESWRWFSRI</sequence>
<evidence type="ECO:0000313" key="1">
    <source>
        <dbReference type="EMBL" id="GJF00925.1"/>
    </source>
</evidence>
<comment type="caution">
    <text evidence="1">The sequence shown here is derived from an EMBL/GenBank/DDBJ whole genome shotgun (WGS) entry which is preliminary data.</text>
</comment>
<proteinExistence type="predicted"/>
<organism evidence="1 2">
    <name type="scientific">Phanerochaete sordida</name>
    <dbReference type="NCBI Taxonomy" id="48140"/>
    <lineage>
        <taxon>Eukaryota</taxon>
        <taxon>Fungi</taxon>
        <taxon>Dikarya</taxon>
        <taxon>Basidiomycota</taxon>
        <taxon>Agaricomycotina</taxon>
        <taxon>Agaricomycetes</taxon>
        <taxon>Polyporales</taxon>
        <taxon>Phanerochaetaceae</taxon>
        <taxon>Phanerochaete</taxon>
    </lineage>
</organism>
<evidence type="ECO:0000313" key="2">
    <source>
        <dbReference type="Proteomes" id="UP000703269"/>
    </source>
</evidence>
<keyword evidence="2" id="KW-1185">Reference proteome</keyword>
<name>A0A9P3GZ13_9APHY</name>
<reference evidence="1 2" key="1">
    <citation type="submission" date="2021-08" db="EMBL/GenBank/DDBJ databases">
        <title>Draft Genome Sequence of Phanerochaete sordida strain YK-624.</title>
        <authorList>
            <person name="Mori T."/>
            <person name="Dohra H."/>
            <person name="Suzuki T."/>
            <person name="Kawagishi H."/>
            <person name="Hirai H."/>
        </authorList>
    </citation>
    <scope>NUCLEOTIDE SEQUENCE [LARGE SCALE GENOMIC DNA]</scope>
    <source>
        <strain evidence="1 2">YK-624</strain>
    </source>
</reference>
<accession>A0A9P3GZ13</accession>
<dbReference type="AlphaFoldDB" id="A0A9P3GZ13"/>
<protein>
    <submittedName>
        <fullName evidence="1">Uncharacterized protein</fullName>
    </submittedName>
</protein>
<dbReference type="Proteomes" id="UP000703269">
    <property type="component" value="Unassembled WGS sequence"/>
</dbReference>
<dbReference type="EMBL" id="BPQB01000245">
    <property type="protein sequence ID" value="GJF00925.1"/>
    <property type="molecule type" value="Genomic_DNA"/>
</dbReference>